<feature type="region of interest" description="Disordered" evidence="1">
    <location>
        <begin position="1"/>
        <end position="36"/>
    </location>
</feature>
<protein>
    <recommendedName>
        <fullName evidence="4">DUF222 domain-containing protein</fullName>
    </recommendedName>
</protein>
<gene>
    <name evidence="2" type="ORF">GCM10022242_26120</name>
</gene>
<evidence type="ECO:0000256" key="1">
    <source>
        <dbReference type="SAM" id="MobiDB-lite"/>
    </source>
</evidence>
<keyword evidence="3" id="KW-1185">Reference proteome</keyword>
<proteinExistence type="predicted"/>
<name>A0ABP7IP54_9ACTN</name>
<organism evidence="2 3">
    <name type="scientific">Nocardioides panacisoli</name>
    <dbReference type="NCBI Taxonomy" id="627624"/>
    <lineage>
        <taxon>Bacteria</taxon>
        <taxon>Bacillati</taxon>
        <taxon>Actinomycetota</taxon>
        <taxon>Actinomycetes</taxon>
        <taxon>Propionibacteriales</taxon>
        <taxon>Nocardioidaceae</taxon>
        <taxon>Nocardioides</taxon>
    </lineage>
</organism>
<dbReference type="EMBL" id="BAABAH010000009">
    <property type="protein sequence ID" value="GAA3823408.1"/>
    <property type="molecule type" value="Genomic_DNA"/>
</dbReference>
<dbReference type="RefSeq" id="WP_344776095.1">
    <property type="nucleotide sequence ID" value="NZ_BAABAH010000009.1"/>
</dbReference>
<reference evidence="3" key="1">
    <citation type="journal article" date="2019" name="Int. J. Syst. Evol. Microbiol.">
        <title>The Global Catalogue of Microorganisms (GCM) 10K type strain sequencing project: providing services to taxonomists for standard genome sequencing and annotation.</title>
        <authorList>
            <consortium name="The Broad Institute Genomics Platform"/>
            <consortium name="The Broad Institute Genome Sequencing Center for Infectious Disease"/>
            <person name="Wu L."/>
            <person name="Ma J."/>
        </authorList>
    </citation>
    <scope>NUCLEOTIDE SEQUENCE [LARGE SCALE GENOMIC DNA]</scope>
    <source>
        <strain evidence="3">JCM 16953</strain>
    </source>
</reference>
<feature type="compositionally biased region" description="Basic and acidic residues" evidence="1">
    <location>
        <begin position="1"/>
        <end position="13"/>
    </location>
</feature>
<evidence type="ECO:0008006" key="4">
    <source>
        <dbReference type="Google" id="ProtNLM"/>
    </source>
</evidence>
<comment type="caution">
    <text evidence="2">The sequence shown here is derived from an EMBL/GenBank/DDBJ whole genome shotgun (WGS) entry which is preliminary data.</text>
</comment>
<accession>A0ABP7IP54</accession>
<sequence length="311" mass="33679">MEGHQARLAEEAAKVGVRLSQPKPGDSVDDLEGEPGTRRVTLKLPAGTALDFDATVEEIADALFDQITAETGDCIHTRGELQAKAVELLSNPHAAAAFLDEVDEAAPASPDPESDDHPTVLPAPKKKRPATIYLHLTDAVLAALVPGVARVEGMGPMLLEQLQELLKNRDITLQPVIDLNDGHSVNGYEHPTLVKHRGLLRMLGDVFPHSTNQAHRRLDHDHATPYDPGGPPGQTGDHNDAPLTRHHHRAKTHGGYQLRQLGLGTYRWVTPHGLGRLVTTTGTRRFEPIEGPGSSVGELYFTELLDPSQAV</sequence>
<feature type="region of interest" description="Disordered" evidence="1">
    <location>
        <begin position="219"/>
        <end position="255"/>
    </location>
</feature>
<evidence type="ECO:0000313" key="3">
    <source>
        <dbReference type="Proteomes" id="UP001501821"/>
    </source>
</evidence>
<dbReference type="Proteomes" id="UP001501821">
    <property type="component" value="Unassembled WGS sequence"/>
</dbReference>
<evidence type="ECO:0000313" key="2">
    <source>
        <dbReference type="EMBL" id="GAA3823408.1"/>
    </source>
</evidence>
<feature type="region of interest" description="Disordered" evidence="1">
    <location>
        <begin position="105"/>
        <end position="124"/>
    </location>
</feature>